<dbReference type="RefSeq" id="WP_380013165.1">
    <property type="nucleotide sequence ID" value="NZ_JBHLYR010000053.1"/>
</dbReference>
<proteinExistence type="predicted"/>
<organism evidence="2 3">
    <name type="scientific">Deinococcus oregonensis</name>
    <dbReference type="NCBI Taxonomy" id="1805970"/>
    <lineage>
        <taxon>Bacteria</taxon>
        <taxon>Thermotogati</taxon>
        <taxon>Deinococcota</taxon>
        <taxon>Deinococci</taxon>
        <taxon>Deinococcales</taxon>
        <taxon>Deinococcaceae</taxon>
        <taxon>Deinococcus</taxon>
    </lineage>
</organism>
<evidence type="ECO:0000313" key="3">
    <source>
        <dbReference type="Proteomes" id="UP001589733"/>
    </source>
</evidence>
<reference evidence="2 3" key="1">
    <citation type="submission" date="2024-09" db="EMBL/GenBank/DDBJ databases">
        <authorList>
            <person name="Sun Q."/>
            <person name="Mori K."/>
        </authorList>
    </citation>
    <scope>NUCLEOTIDE SEQUENCE [LARGE SCALE GENOMIC DNA]</scope>
    <source>
        <strain evidence="2 3">JCM 13503</strain>
    </source>
</reference>
<dbReference type="EMBL" id="JBHLYR010000053">
    <property type="protein sequence ID" value="MFB9993738.1"/>
    <property type="molecule type" value="Genomic_DNA"/>
</dbReference>
<gene>
    <name evidence="2" type="ORF">ACFFLM_17400</name>
</gene>
<accession>A0ABV6B1U5</accession>
<protein>
    <submittedName>
        <fullName evidence="2">Helix-turn-helix domain-containing protein</fullName>
    </submittedName>
</protein>
<evidence type="ECO:0000313" key="2">
    <source>
        <dbReference type="EMBL" id="MFB9993738.1"/>
    </source>
</evidence>
<feature type="domain" description="Transposase putative helix-turn-helix" evidence="1">
    <location>
        <begin position="7"/>
        <end position="40"/>
    </location>
</feature>
<comment type="caution">
    <text evidence="2">The sequence shown here is derived from an EMBL/GenBank/DDBJ whole genome shotgun (WGS) entry which is preliminary data.</text>
</comment>
<evidence type="ECO:0000259" key="1">
    <source>
        <dbReference type="Pfam" id="PF12323"/>
    </source>
</evidence>
<keyword evidence="3" id="KW-1185">Reference proteome</keyword>
<dbReference type="Proteomes" id="UP001589733">
    <property type="component" value="Unassembled WGS sequence"/>
</dbReference>
<dbReference type="InterPro" id="IPR021027">
    <property type="entry name" value="Transposase_put_HTH"/>
</dbReference>
<name>A0ABV6B1U5_9DEIO</name>
<dbReference type="Pfam" id="PF12323">
    <property type="entry name" value="HTH_OrfB_IS605"/>
    <property type="match status" value="1"/>
</dbReference>
<sequence length="47" mass="5281">MQMEDTTLKAFKYRLSPTKAQVAVLETTLILCQQLYNGMLGATCSRI</sequence>